<evidence type="ECO:0000259" key="14">
    <source>
        <dbReference type="Pfam" id="PF22614"/>
    </source>
</evidence>
<dbReference type="SUPFAM" id="SSF81324">
    <property type="entry name" value="Voltage-gated potassium channels"/>
    <property type="match status" value="1"/>
</dbReference>
<dbReference type="Gene3D" id="3.40.50.720">
    <property type="entry name" value="NAD(P)-binding Rossmann-like Domain"/>
    <property type="match status" value="1"/>
</dbReference>
<dbReference type="EMBL" id="HBGH01001137">
    <property type="protein sequence ID" value="CAD9222511.1"/>
    <property type="molecule type" value="Transcribed_RNA"/>
</dbReference>
<evidence type="ECO:0000256" key="6">
    <source>
        <dbReference type="ARBA" id="ARBA00022958"/>
    </source>
</evidence>
<feature type="domain" description="Calcium-activated potassium channel BK alpha subunit" evidence="12">
    <location>
        <begin position="304"/>
        <end position="388"/>
    </location>
</feature>
<comment type="catalytic activity">
    <reaction evidence="11">
        <text>K(+)(in) = K(+)(out)</text>
        <dbReference type="Rhea" id="RHEA:29463"/>
        <dbReference type="ChEBI" id="CHEBI:29103"/>
    </reaction>
</comment>
<keyword evidence="5" id="KW-0631">Potassium channel</keyword>
<keyword evidence="7" id="KW-1133">Transmembrane helix</keyword>
<dbReference type="InterPro" id="IPR013099">
    <property type="entry name" value="K_chnl_dom"/>
</dbReference>
<dbReference type="GO" id="GO:0016020">
    <property type="term" value="C:membrane"/>
    <property type="evidence" value="ECO:0007669"/>
    <property type="project" value="UniProtKB-SubCell"/>
</dbReference>
<evidence type="ECO:0000256" key="4">
    <source>
        <dbReference type="ARBA" id="ARBA00022692"/>
    </source>
</evidence>
<feature type="domain" description="Potassium channel" evidence="13">
    <location>
        <begin position="28"/>
        <end position="111"/>
    </location>
</feature>
<accession>A0A7S1XAN6</accession>
<dbReference type="Pfam" id="PF07885">
    <property type="entry name" value="Ion_trans_2"/>
    <property type="match status" value="1"/>
</dbReference>
<evidence type="ECO:0000256" key="9">
    <source>
        <dbReference type="ARBA" id="ARBA00023136"/>
    </source>
</evidence>
<dbReference type="InterPro" id="IPR003929">
    <property type="entry name" value="K_chnl_BK_asu"/>
</dbReference>
<keyword evidence="9" id="KW-0472">Membrane</keyword>
<gene>
    <name evidence="15" type="ORF">CCAE0312_LOCUS549</name>
</gene>
<dbReference type="Pfam" id="PF03493">
    <property type="entry name" value="BK_channel_a"/>
    <property type="match status" value="1"/>
</dbReference>
<dbReference type="PANTHER" id="PTHR10027:SF10">
    <property type="entry name" value="SLOWPOKE 2, ISOFORM D"/>
    <property type="match status" value="1"/>
</dbReference>
<sequence>MLEEQELFVSKDKPVIRLGTKLGVQFAVFVYIAASALQFFELLGNPSSRWERLKFDISWDNSFYFSVVTLLTVGYGDFVPYSTLGRLWVVCNIIFATYLVAREVGEIIDVLSTIRRGAGAYAKSEDTDHVVLTGKFHLDTLLLLLNEFYADSSNAQTQVVILSNQVQWTDSQWRAVMIANPLLRSRVTFLDGSAHRMHDLQRARTSNAKAVFVLAENAVWDPYQEDSNTLKQLLTLRAHAPRLQIYALSVLHDSSFLFQIAMDSEEIEDDTRDHRKISSRALSSYRSMLTSRETVSHAPDNSRSVCIQDFNMSLLAENVFCNGLSTLITNAMGKRPHPLDADEPWAVEYKTGLEFRIECVDLPGTLSGMKIFQIATLLYDYLIIVLAVQFPSESDWSIAYPNLELAENSRAMVYTCHDPLSLSRIIDRAANPVVVRRIRYEETRRTVQVW</sequence>
<dbReference type="AlphaFoldDB" id="A0A7S1XAN6"/>
<evidence type="ECO:0000256" key="2">
    <source>
        <dbReference type="ARBA" id="ARBA00022448"/>
    </source>
</evidence>
<name>A0A7S1XAN6_9RHOD</name>
<evidence type="ECO:0000259" key="13">
    <source>
        <dbReference type="Pfam" id="PF07885"/>
    </source>
</evidence>
<dbReference type="GO" id="GO:0005267">
    <property type="term" value="F:potassium channel activity"/>
    <property type="evidence" value="ECO:0007669"/>
    <property type="project" value="UniProtKB-KW"/>
</dbReference>
<keyword evidence="2" id="KW-0813">Transport</keyword>
<keyword evidence="4" id="KW-0812">Transmembrane</keyword>
<keyword evidence="3" id="KW-0633">Potassium transport</keyword>
<evidence type="ECO:0000313" key="15">
    <source>
        <dbReference type="EMBL" id="CAD9222511.1"/>
    </source>
</evidence>
<evidence type="ECO:0000256" key="10">
    <source>
        <dbReference type="ARBA" id="ARBA00023303"/>
    </source>
</evidence>
<keyword evidence="6" id="KW-0630">Potassium</keyword>
<protein>
    <recommendedName>
        <fullName evidence="16">Potassium channel domain-containing protein</fullName>
    </recommendedName>
</protein>
<evidence type="ECO:0000259" key="12">
    <source>
        <dbReference type="Pfam" id="PF03493"/>
    </source>
</evidence>
<evidence type="ECO:0008006" key="16">
    <source>
        <dbReference type="Google" id="ProtNLM"/>
    </source>
</evidence>
<evidence type="ECO:0000256" key="11">
    <source>
        <dbReference type="ARBA" id="ARBA00034430"/>
    </source>
</evidence>
<dbReference type="InterPro" id="IPR003148">
    <property type="entry name" value="RCK_N"/>
</dbReference>
<organism evidence="15">
    <name type="scientific">Compsopogon caeruleus</name>
    <dbReference type="NCBI Taxonomy" id="31354"/>
    <lineage>
        <taxon>Eukaryota</taxon>
        <taxon>Rhodophyta</taxon>
        <taxon>Compsopogonophyceae</taxon>
        <taxon>Compsopogonales</taxon>
        <taxon>Compsopogonaceae</taxon>
        <taxon>Compsopogon</taxon>
    </lineage>
</organism>
<dbReference type="Gene3D" id="1.10.287.70">
    <property type="match status" value="1"/>
</dbReference>
<evidence type="ECO:0000256" key="1">
    <source>
        <dbReference type="ARBA" id="ARBA00004141"/>
    </source>
</evidence>
<dbReference type="PANTHER" id="PTHR10027">
    <property type="entry name" value="CALCIUM-ACTIVATED POTASSIUM CHANNEL ALPHA CHAIN"/>
    <property type="match status" value="1"/>
</dbReference>
<evidence type="ECO:0000256" key="3">
    <source>
        <dbReference type="ARBA" id="ARBA00022538"/>
    </source>
</evidence>
<feature type="domain" description="RCK N-terminal" evidence="14">
    <location>
        <begin position="127"/>
        <end position="246"/>
    </location>
</feature>
<reference evidence="15" key="1">
    <citation type="submission" date="2021-01" db="EMBL/GenBank/DDBJ databases">
        <authorList>
            <person name="Corre E."/>
            <person name="Pelletier E."/>
            <person name="Niang G."/>
            <person name="Scheremetjew M."/>
            <person name="Finn R."/>
            <person name="Kale V."/>
            <person name="Holt S."/>
            <person name="Cochrane G."/>
            <person name="Meng A."/>
            <person name="Brown T."/>
            <person name="Cohen L."/>
        </authorList>
    </citation>
    <scope>NUCLEOTIDE SEQUENCE</scope>
    <source>
        <strain evidence="15">SAG 36.94</strain>
    </source>
</reference>
<evidence type="ECO:0000256" key="8">
    <source>
        <dbReference type="ARBA" id="ARBA00023065"/>
    </source>
</evidence>
<dbReference type="Pfam" id="PF22614">
    <property type="entry name" value="Slo-like_RCK"/>
    <property type="match status" value="1"/>
</dbReference>
<comment type="subcellular location">
    <subcellularLocation>
        <location evidence="1">Membrane</location>
        <topology evidence="1">Multi-pass membrane protein</topology>
    </subcellularLocation>
</comment>
<proteinExistence type="predicted"/>
<evidence type="ECO:0000256" key="7">
    <source>
        <dbReference type="ARBA" id="ARBA00022989"/>
    </source>
</evidence>
<keyword evidence="10" id="KW-0407">Ion channel</keyword>
<dbReference type="InterPro" id="IPR047871">
    <property type="entry name" value="K_chnl_Slo-like"/>
</dbReference>
<evidence type="ECO:0000256" key="5">
    <source>
        <dbReference type="ARBA" id="ARBA00022826"/>
    </source>
</evidence>
<keyword evidence="8" id="KW-0406">Ion transport</keyword>